<evidence type="ECO:0000256" key="3">
    <source>
        <dbReference type="ARBA" id="ARBA00023163"/>
    </source>
</evidence>
<keyword evidence="8" id="KW-1185">Reference proteome</keyword>
<keyword evidence="2" id="KW-0238">DNA-binding</keyword>
<evidence type="ECO:0000313" key="7">
    <source>
        <dbReference type="EMBL" id="WRQ86984.1"/>
    </source>
</evidence>
<dbReference type="Gene3D" id="3.40.50.2300">
    <property type="match status" value="1"/>
</dbReference>
<dbReference type="RefSeq" id="WP_221029600.1">
    <property type="nucleotide sequence ID" value="NZ_CP139781.1"/>
</dbReference>
<dbReference type="SUPFAM" id="SSF46894">
    <property type="entry name" value="C-terminal effector domain of the bipartite response regulators"/>
    <property type="match status" value="1"/>
</dbReference>
<evidence type="ECO:0000256" key="1">
    <source>
        <dbReference type="ARBA" id="ARBA00023015"/>
    </source>
</evidence>
<sequence length="235" mass="25038">MPAPKRVQVAILEQDLHYRLFLEAHLSAHPRYQPLYSAATADDALRWPDSPAPELLLIETSGLPANGSAVIAALHQRYPGALPLVLTTREDGPAVLAAVQAGAVGYLLKQSGKDTLFDALDQTLAGGSPLTPRVARELLRLLATTPEPRPSSAPPFATLTELAALPQLSPRETQILSLVAVGTSDKGIGEQLGLARSTVKNALLGIFGKWQVRTRTEAAVKFMQYQAEVPTTAGP</sequence>
<dbReference type="InterPro" id="IPR011006">
    <property type="entry name" value="CheY-like_superfamily"/>
</dbReference>
<reference evidence="7 8" key="1">
    <citation type="submission" date="2023-12" db="EMBL/GenBank/DDBJ databases">
        <title>Description of an unclassified Opitutus bacterium of Verrucomicrobiota.</title>
        <authorList>
            <person name="Zhang D.-F."/>
        </authorList>
    </citation>
    <scope>NUCLEOTIDE SEQUENCE [LARGE SCALE GENOMIC DNA]</scope>
    <source>
        <strain evidence="7 8">WL0086</strain>
    </source>
</reference>
<evidence type="ECO:0000256" key="4">
    <source>
        <dbReference type="PROSITE-ProRule" id="PRU00169"/>
    </source>
</evidence>
<protein>
    <submittedName>
        <fullName evidence="7">Response regulator transcription factor</fullName>
    </submittedName>
</protein>
<dbReference type="InterPro" id="IPR016032">
    <property type="entry name" value="Sig_transdc_resp-reg_C-effctor"/>
</dbReference>
<dbReference type="PROSITE" id="PS50043">
    <property type="entry name" value="HTH_LUXR_2"/>
    <property type="match status" value="1"/>
</dbReference>
<dbReference type="EMBL" id="CP139781">
    <property type="protein sequence ID" value="WRQ86984.1"/>
    <property type="molecule type" value="Genomic_DNA"/>
</dbReference>
<dbReference type="PROSITE" id="PS50110">
    <property type="entry name" value="RESPONSE_REGULATORY"/>
    <property type="match status" value="1"/>
</dbReference>
<dbReference type="Pfam" id="PF00196">
    <property type="entry name" value="GerE"/>
    <property type="match status" value="1"/>
</dbReference>
<proteinExistence type="predicted"/>
<accession>A0ABZ1C5H9</accession>
<evidence type="ECO:0000259" key="6">
    <source>
        <dbReference type="PROSITE" id="PS50110"/>
    </source>
</evidence>
<name>A0ABZ1C5H9_9BACT</name>
<dbReference type="CDD" id="cd06170">
    <property type="entry name" value="LuxR_C_like"/>
    <property type="match status" value="1"/>
</dbReference>
<dbReference type="PANTHER" id="PTHR44688:SF16">
    <property type="entry name" value="DNA-BINDING TRANSCRIPTIONAL ACTIVATOR DEVR_DOSR"/>
    <property type="match status" value="1"/>
</dbReference>
<evidence type="ECO:0000259" key="5">
    <source>
        <dbReference type="PROSITE" id="PS50043"/>
    </source>
</evidence>
<dbReference type="PANTHER" id="PTHR44688">
    <property type="entry name" value="DNA-BINDING TRANSCRIPTIONAL ACTIVATOR DEVR_DOSR"/>
    <property type="match status" value="1"/>
</dbReference>
<gene>
    <name evidence="7" type="ORF">K1X11_019390</name>
</gene>
<organism evidence="7 8">
    <name type="scientific">Actomonas aquatica</name>
    <dbReference type="NCBI Taxonomy" id="2866162"/>
    <lineage>
        <taxon>Bacteria</taxon>
        <taxon>Pseudomonadati</taxon>
        <taxon>Verrucomicrobiota</taxon>
        <taxon>Opitutia</taxon>
        <taxon>Opitutales</taxon>
        <taxon>Opitutaceae</taxon>
        <taxon>Actomonas</taxon>
    </lineage>
</organism>
<evidence type="ECO:0000313" key="8">
    <source>
        <dbReference type="Proteomes" id="UP000738431"/>
    </source>
</evidence>
<evidence type="ECO:0000256" key="2">
    <source>
        <dbReference type="ARBA" id="ARBA00023125"/>
    </source>
</evidence>
<dbReference type="InterPro" id="IPR000792">
    <property type="entry name" value="Tscrpt_reg_LuxR_C"/>
</dbReference>
<dbReference type="InterPro" id="IPR001789">
    <property type="entry name" value="Sig_transdc_resp-reg_receiver"/>
</dbReference>
<keyword evidence="1" id="KW-0805">Transcription regulation</keyword>
<dbReference type="PRINTS" id="PR00038">
    <property type="entry name" value="HTHLUXR"/>
</dbReference>
<feature type="domain" description="HTH luxR-type" evidence="5">
    <location>
        <begin position="161"/>
        <end position="226"/>
    </location>
</feature>
<comment type="caution">
    <text evidence="4">Lacks conserved residue(s) required for the propagation of feature annotation.</text>
</comment>
<feature type="domain" description="Response regulatory" evidence="6">
    <location>
        <begin position="8"/>
        <end position="124"/>
    </location>
</feature>
<keyword evidence="3" id="KW-0804">Transcription</keyword>
<dbReference type="SMART" id="SM00421">
    <property type="entry name" value="HTH_LUXR"/>
    <property type="match status" value="1"/>
</dbReference>
<dbReference type="Proteomes" id="UP000738431">
    <property type="component" value="Chromosome"/>
</dbReference>
<dbReference type="SUPFAM" id="SSF52172">
    <property type="entry name" value="CheY-like"/>
    <property type="match status" value="1"/>
</dbReference>